<dbReference type="GO" id="GO:0004222">
    <property type="term" value="F:metalloendopeptidase activity"/>
    <property type="evidence" value="ECO:0007669"/>
    <property type="project" value="InterPro"/>
</dbReference>
<dbReference type="PANTHER" id="PTHR43690:SF17">
    <property type="entry name" value="PROTEIN YHJJ"/>
    <property type="match status" value="1"/>
</dbReference>
<evidence type="ECO:0000259" key="10">
    <source>
        <dbReference type="Pfam" id="PF00675"/>
    </source>
</evidence>
<dbReference type="GO" id="GO:0046872">
    <property type="term" value="F:metal ion binding"/>
    <property type="evidence" value="ECO:0007669"/>
    <property type="project" value="UniProtKB-KW"/>
</dbReference>
<dbReference type="Proteomes" id="UP000305881">
    <property type="component" value="Chromosome"/>
</dbReference>
<dbReference type="PANTHER" id="PTHR43690">
    <property type="entry name" value="NARDILYSIN"/>
    <property type="match status" value="1"/>
</dbReference>
<organism evidence="12 13">
    <name type="scientific">Methylotuvimicrobium buryatense</name>
    <name type="common">Methylomicrobium buryatense</name>
    <dbReference type="NCBI Taxonomy" id="95641"/>
    <lineage>
        <taxon>Bacteria</taxon>
        <taxon>Pseudomonadati</taxon>
        <taxon>Pseudomonadota</taxon>
        <taxon>Gammaproteobacteria</taxon>
        <taxon>Methylococcales</taxon>
        <taxon>Methylococcaceae</taxon>
        <taxon>Methylotuvimicrobium</taxon>
    </lineage>
</organism>
<gene>
    <name evidence="12" type="ORF">EQU24_15830</name>
</gene>
<evidence type="ECO:0000256" key="1">
    <source>
        <dbReference type="ARBA" id="ARBA00001947"/>
    </source>
</evidence>
<comment type="cofactor">
    <cofactor evidence="1">
        <name>Zn(2+)</name>
        <dbReference type="ChEBI" id="CHEBI:29105"/>
    </cofactor>
</comment>
<evidence type="ECO:0000313" key="13">
    <source>
        <dbReference type="Proteomes" id="UP000305881"/>
    </source>
</evidence>
<dbReference type="Pfam" id="PF05193">
    <property type="entry name" value="Peptidase_M16_C"/>
    <property type="match status" value="1"/>
</dbReference>
<evidence type="ECO:0000256" key="9">
    <source>
        <dbReference type="SAM" id="SignalP"/>
    </source>
</evidence>
<dbReference type="KEGG" id="mbur:EQU24_15830"/>
<feature type="chain" id="PRO_5020584303" evidence="9">
    <location>
        <begin position="21"/>
        <end position="453"/>
    </location>
</feature>
<evidence type="ECO:0000256" key="3">
    <source>
        <dbReference type="ARBA" id="ARBA00022670"/>
    </source>
</evidence>
<keyword evidence="9" id="KW-0732">Signal</keyword>
<dbReference type="Gene3D" id="3.30.830.10">
    <property type="entry name" value="Metalloenzyme, LuxS/M16 peptidase-like"/>
    <property type="match status" value="2"/>
</dbReference>
<name>A0A4P9UQ45_METBY</name>
<feature type="signal peptide" evidence="9">
    <location>
        <begin position="1"/>
        <end position="20"/>
    </location>
</feature>
<evidence type="ECO:0000256" key="6">
    <source>
        <dbReference type="ARBA" id="ARBA00022833"/>
    </source>
</evidence>
<evidence type="ECO:0000256" key="5">
    <source>
        <dbReference type="ARBA" id="ARBA00022801"/>
    </source>
</evidence>
<dbReference type="PROSITE" id="PS00143">
    <property type="entry name" value="INSULINASE"/>
    <property type="match status" value="1"/>
</dbReference>
<dbReference type="InterPro" id="IPR050626">
    <property type="entry name" value="Peptidase_M16"/>
</dbReference>
<evidence type="ECO:0000256" key="4">
    <source>
        <dbReference type="ARBA" id="ARBA00022723"/>
    </source>
</evidence>
<comment type="similarity">
    <text evidence="2 8">Belongs to the peptidase M16 family.</text>
</comment>
<evidence type="ECO:0000256" key="7">
    <source>
        <dbReference type="ARBA" id="ARBA00023049"/>
    </source>
</evidence>
<dbReference type="GO" id="GO:0006508">
    <property type="term" value="P:proteolysis"/>
    <property type="evidence" value="ECO:0007669"/>
    <property type="project" value="UniProtKB-KW"/>
</dbReference>
<dbReference type="InterPro" id="IPR011249">
    <property type="entry name" value="Metalloenz_LuxS/M16"/>
</dbReference>
<dbReference type="OrthoDB" id="9811314at2"/>
<keyword evidence="7" id="KW-0482">Metalloprotease</keyword>
<protein>
    <submittedName>
        <fullName evidence="12">Insulinase family protein</fullName>
    </submittedName>
</protein>
<keyword evidence="4" id="KW-0479">Metal-binding</keyword>
<dbReference type="InterPro" id="IPR011765">
    <property type="entry name" value="Pept_M16_N"/>
</dbReference>
<keyword evidence="6" id="KW-0862">Zinc</keyword>
<keyword evidence="3" id="KW-0645">Protease</keyword>
<dbReference type="InterPro" id="IPR001431">
    <property type="entry name" value="Pept_M16_Zn_BS"/>
</dbReference>
<dbReference type="EMBL" id="CP035467">
    <property type="protein sequence ID" value="QCW83544.1"/>
    <property type="molecule type" value="Genomic_DNA"/>
</dbReference>
<dbReference type="SUPFAM" id="SSF63411">
    <property type="entry name" value="LuxS/MPP-like metallohydrolase"/>
    <property type="match status" value="2"/>
</dbReference>
<dbReference type="STRING" id="675511.GCA_000341735_04289"/>
<dbReference type="Pfam" id="PF00675">
    <property type="entry name" value="Peptidase_M16"/>
    <property type="match status" value="1"/>
</dbReference>
<evidence type="ECO:0000259" key="11">
    <source>
        <dbReference type="Pfam" id="PF05193"/>
    </source>
</evidence>
<feature type="domain" description="Peptidase M16 N-terminal" evidence="10">
    <location>
        <begin position="35"/>
        <end position="180"/>
    </location>
</feature>
<keyword evidence="5" id="KW-0378">Hydrolase</keyword>
<keyword evidence="13" id="KW-1185">Reference proteome</keyword>
<accession>A0A4P9UQ45</accession>
<evidence type="ECO:0000256" key="2">
    <source>
        <dbReference type="ARBA" id="ARBA00007261"/>
    </source>
</evidence>
<sequence length="453" mass="51081">MKLQIASAVLSGMFLLPAQAAVKVHERILDNGLKILVKEDHRSPVAVSQVWYKVGSSYEPGGITGISHMLEHMMFKGTDELKPGEFSRIIAANGGNENAFTGRDYTAYFQTMEKSRLEVSFKLEADRMRNLKLLDEELQKELQVVYEERRMRTDDKPRSKTQEHFAALAYSNSPYKNPIIGWPTDIENYTIADLEAWYQKWYAPNNATLVVIGDVEPKTVFALAEKYFGPLKPSDIKPVKPQTEVEQLGIRRMIVNLPDKLPYLVMGYKVPVLNTAEHEWEAYALEVMAGILDGGSSARLESGLVRGKQIAVAAGAGYNLSSRLDELFMFDATPAQGKSHQELEAALKEEIEKLKYELVQPEELQRIKAQVLANATYERDSMFYQGMQLGINETVGLGWQKADEYVDKVNQVTAEQVREVAKKYFTDNNLSVAYLVPQPIAEQTGNEKLKESK</sequence>
<proteinExistence type="inferred from homology"/>
<dbReference type="RefSeq" id="WP_017842658.1">
    <property type="nucleotide sequence ID" value="NZ_CP035467.1"/>
</dbReference>
<feature type="domain" description="Peptidase M16 C-terminal" evidence="11">
    <location>
        <begin position="190"/>
        <end position="370"/>
    </location>
</feature>
<evidence type="ECO:0000256" key="8">
    <source>
        <dbReference type="RuleBase" id="RU004447"/>
    </source>
</evidence>
<dbReference type="InterPro" id="IPR007863">
    <property type="entry name" value="Peptidase_M16_C"/>
</dbReference>
<dbReference type="AlphaFoldDB" id="A0A4P9UQ45"/>
<evidence type="ECO:0000313" key="12">
    <source>
        <dbReference type="EMBL" id="QCW83544.1"/>
    </source>
</evidence>
<reference evidence="13" key="1">
    <citation type="journal article" date="2019" name="J. Bacteriol.">
        <title>A Mutagenic Screen Identifies a TonB-Dependent Receptor Required for the Lanthanide Metal Switch in the Type I Methanotroph 'Methylotuvimicrobium buryatense' 5GB1C.</title>
        <authorList>
            <person name="Groom J.D."/>
            <person name="Ford S.M."/>
            <person name="Pesesky M.W."/>
            <person name="Lidstrom M.E."/>
        </authorList>
    </citation>
    <scope>NUCLEOTIDE SEQUENCE [LARGE SCALE GENOMIC DNA]</scope>
    <source>
        <strain evidence="13">5GB1C</strain>
    </source>
</reference>